<dbReference type="Proteomes" id="UP000247536">
    <property type="component" value="Unassembled WGS sequence"/>
</dbReference>
<dbReference type="Gene3D" id="3.30.450.40">
    <property type="match status" value="2"/>
</dbReference>
<dbReference type="InterPro" id="IPR036388">
    <property type="entry name" value="WH-like_DNA-bd_sf"/>
</dbReference>
<dbReference type="InterPro" id="IPR050707">
    <property type="entry name" value="HTH_MetabolicPath_Reg"/>
</dbReference>
<dbReference type="SUPFAM" id="SSF55781">
    <property type="entry name" value="GAF domain-like"/>
    <property type="match status" value="1"/>
</dbReference>
<dbReference type="PROSITE" id="PS51078">
    <property type="entry name" value="ICLR_ED"/>
    <property type="match status" value="1"/>
</dbReference>
<dbReference type="InterPro" id="IPR014757">
    <property type="entry name" value="Tscrpt_reg_IclR_C"/>
</dbReference>
<dbReference type="InterPro" id="IPR029016">
    <property type="entry name" value="GAF-like_dom_sf"/>
</dbReference>
<dbReference type="Pfam" id="PF01614">
    <property type="entry name" value="IclR_C"/>
    <property type="match status" value="1"/>
</dbReference>
<protein>
    <submittedName>
        <fullName evidence="6">IclR family transcriptional regulator</fullName>
    </submittedName>
</protein>
<dbReference type="EMBL" id="QJRY01000006">
    <property type="protein sequence ID" value="PYB71771.1"/>
    <property type="molecule type" value="Genomic_DNA"/>
</dbReference>
<dbReference type="InterPro" id="IPR036390">
    <property type="entry name" value="WH_DNA-bd_sf"/>
</dbReference>
<keyword evidence="1" id="KW-0805">Transcription regulation</keyword>
<dbReference type="Pfam" id="PF09339">
    <property type="entry name" value="HTH_IclR"/>
    <property type="match status" value="1"/>
</dbReference>
<dbReference type="Gene3D" id="1.10.10.10">
    <property type="entry name" value="Winged helix-like DNA-binding domain superfamily/Winged helix DNA-binding domain"/>
    <property type="match status" value="1"/>
</dbReference>
<proteinExistence type="predicted"/>
<comment type="caution">
    <text evidence="6">The sequence shown here is derived from an EMBL/GenBank/DDBJ whole genome shotgun (WGS) entry which is preliminary data.</text>
</comment>
<accession>A0ABX5NTJ4</accession>
<dbReference type="PROSITE" id="PS51077">
    <property type="entry name" value="HTH_ICLR"/>
    <property type="match status" value="1"/>
</dbReference>
<reference evidence="6 7" key="1">
    <citation type="submission" date="2018-06" db="EMBL/GenBank/DDBJ databases">
        <title>Rhizobium wuzhouense sp. nov., isolated from roots of Oryza officinalis.</title>
        <authorList>
            <person name="Yuan T."/>
        </authorList>
    </citation>
    <scope>NUCLEOTIDE SEQUENCE [LARGE SCALE GENOMIC DNA]</scope>
    <source>
        <strain evidence="6 7">W44</strain>
    </source>
</reference>
<dbReference type="PANTHER" id="PTHR30136:SF39">
    <property type="entry name" value="TRANSCRIPTIONAL REGULATORY PROTEIN"/>
    <property type="match status" value="1"/>
</dbReference>
<organism evidence="6 7">
    <name type="scientific">Rhizobium wuzhouense</name>
    <dbReference type="NCBI Taxonomy" id="1986026"/>
    <lineage>
        <taxon>Bacteria</taxon>
        <taxon>Pseudomonadati</taxon>
        <taxon>Pseudomonadota</taxon>
        <taxon>Alphaproteobacteria</taxon>
        <taxon>Hyphomicrobiales</taxon>
        <taxon>Rhizobiaceae</taxon>
        <taxon>Rhizobium/Agrobacterium group</taxon>
        <taxon>Rhizobium</taxon>
    </lineage>
</organism>
<dbReference type="InterPro" id="IPR005471">
    <property type="entry name" value="Tscrpt_reg_IclR_N"/>
</dbReference>
<feature type="domain" description="IclR-ED" evidence="5">
    <location>
        <begin position="80"/>
        <end position="240"/>
    </location>
</feature>
<evidence type="ECO:0000259" key="4">
    <source>
        <dbReference type="PROSITE" id="PS51077"/>
    </source>
</evidence>
<dbReference type="PANTHER" id="PTHR30136">
    <property type="entry name" value="HELIX-TURN-HELIX TRANSCRIPTIONAL REGULATOR, ICLR FAMILY"/>
    <property type="match status" value="1"/>
</dbReference>
<keyword evidence="2" id="KW-0238">DNA-binding</keyword>
<evidence type="ECO:0000256" key="1">
    <source>
        <dbReference type="ARBA" id="ARBA00023015"/>
    </source>
</evidence>
<evidence type="ECO:0000313" key="6">
    <source>
        <dbReference type="EMBL" id="PYB71771.1"/>
    </source>
</evidence>
<name>A0ABX5NTJ4_9HYPH</name>
<dbReference type="CDD" id="cd00090">
    <property type="entry name" value="HTH_ARSR"/>
    <property type="match status" value="1"/>
</dbReference>
<evidence type="ECO:0000259" key="5">
    <source>
        <dbReference type="PROSITE" id="PS51078"/>
    </source>
</evidence>
<dbReference type="SUPFAM" id="SSF46785">
    <property type="entry name" value="Winged helix' DNA-binding domain"/>
    <property type="match status" value="1"/>
</dbReference>
<feature type="domain" description="HTH iclR-type" evidence="4">
    <location>
        <begin position="18"/>
        <end position="79"/>
    </location>
</feature>
<keyword evidence="7" id="KW-1185">Reference proteome</keyword>
<evidence type="ECO:0000313" key="7">
    <source>
        <dbReference type="Proteomes" id="UP000247536"/>
    </source>
</evidence>
<evidence type="ECO:0000256" key="3">
    <source>
        <dbReference type="ARBA" id="ARBA00023163"/>
    </source>
</evidence>
<keyword evidence="3" id="KW-0804">Transcription</keyword>
<sequence>MSDRSTEDAAGQEMQSGVAAVDRALNIVAVFETSDGPLTISEISRRTGLYKSTALRLIGSLKRFGYIIHTEDGRYDLGPAVVRLAARYQHGSQIAHRIEPVLKRLVERGSESASFFVRQDDDTRLCILRVNSNHSTLDRVTVGTVRPLDRGAGGYLFQAYGPGPHSDKVVAIREAGFAVSYCETSPDCAAVAAPVLDHKNALVGVLQLSGPMERFTPERVEGLIVEIRAAATEISRSFGAAI</sequence>
<evidence type="ECO:0000256" key="2">
    <source>
        <dbReference type="ARBA" id="ARBA00023125"/>
    </source>
</evidence>
<gene>
    <name evidence="6" type="ORF">DMY87_16310</name>
</gene>
<dbReference type="SMART" id="SM00346">
    <property type="entry name" value="HTH_ICLR"/>
    <property type="match status" value="1"/>
</dbReference>
<dbReference type="InterPro" id="IPR011991">
    <property type="entry name" value="ArsR-like_HTH"/>
</dbReference>